<accession>A0A653C0L4</accession>
<proteinExistence type="predicted"/>
<gene>
    <name evidence="1" type="ORF">CALMAC_LOCUS5268</name>
</gene>
<dbReference type="Proteomes" id="UP000410492">
    <property type="component" value="Unassembled WGS sequence"/>
</dbReference>
<keyword evidence="2" id="KW-1185">Reference proteome</keyword>
<dbReference type="AlphaFoldDB" id="A0A653C0L4"/>
<dbReference type="EMBL" id="CAACVG010006756">
    <property type="protein sequence ID" value="VEN41457.1"/>
    <property type="molecule type" value="Genomic_DNA"/>
</dbReference>
<evidence type="ECO:0000313" key="2">
    <source>
        <dbReference type="Proteomes" id="UP000410492"/>
    </source>
</evidence>
<evidence type="ECO:0000313" key="1">
    <source>
        <dbReference type="EMBL" id="VEN41457.1"/>
    </source>
</evidence>
<protein>
    <submittedName>
        <fullName evidence="1">Uncharacterized protein</fullName>
    </submittedName>
</protein>
<organism evidence="1 2">
    <name type="scientific">Callosobruchus maculatus</name>
    <name type="common">Southern cowpea weevil</name>
    <name type="synonym">Pulse bruchid</name>
    <dbReference type="NCBI Taxonomy" id="64391"/>
    <lineage>
        <taxon>Eukaryota</taxon>
        <taxon>Metazoa</taxon>
        <taxon>Ecdysozoa</taxon>
        <taxon>Arthropoda</taxon>
        <taxon>Hexapoda</taxon>
        <taxon>Insecta</taxon>
        <taxon>Pterygota</taxon>
        <taxon>Neoptera</taxon>
        <taxon>Endopterygota</taxon>
        <taxon>Coleoptera</taxon>
        <taxon>Polyphaga</taxon>
        <taxon>Cucujiformia</taxon>
        <taxon>Chrysomeloidea</taxon>
        <taxon>Chrysomelidae</taxon>
        <taxon>Bruchinae</taxon>
        <taxon>Bruchini</taxon>
        <taxon>Callosobruchus</taxon>
    </lineage>
</organism>
<name>A0A653C0L4_CALMS</name>
<sequence length="21" mass="2542">MICLLSVVKDILHFEYNLLYD</sequence>
<reference evidence="1 2" key="1">
    <citation type="submission" date="2019-01" db="EMBL/GenBank/DDBJ databases">
        <authorList>
            <person name="Sayadi A."/>
        </authorList>
    </citation>
    <scope>NUCLEOTIDE SEQUENCE [LARGE SCALE GENOMIC DNA]</scope>
</reference>